<gene>
    <name evidence="6" type="ORF">PMAYCL1PPCAC_05410</name>
</gene>
<evidence type="ECO:0000256" key="2">
    <source>
        <dbReference type="ARBA" id="ARBA00022618"/>
    </source>
</evidence>
<keyword evidence="4" id="KW-0131">Cell cycle</keyword>
<evidence type="ECO:0000313" key="7">
    <source>
        <dbReference type="Proteomes" id="UP001328107"/>
    </source>
</evidence>
<dbReference type="GO" id="GO:0051301">
    <property type="term" value="P:cell division"/>
    <property type="evidence" value="ECO:0007669"/>
    <property type="project" value="UniProtKB-KW"/>
</dbReference>
<evidence type="ECO:0000256" key="5">
    <source>
        <dbReference type="SAM" id="MobiDB-lite"/>
    </source>
</evidence>
<keyword evidence="2" id="KW-0132">Cell division</keyword>
<feature type="region of interest" description="Disordered" evidence="5">
    <location>
        <begin position="128"/>
        <end position="168"/>
    </location>
</feature>
<dbReference type="PANTHER" id="PTHR12827">
    <property type="entry name" value="MEIOTIC CHECKPOINT REGULATOR TSG24 FAMILY MEMBER"/>
    <property type="match status" value="1"/>
</dbReference>
<dbReference type="PANTHER" id="PTHR12827:SF3">
    <property type="entry name" value="ANAPHASE-PROMOTING COMPLEX SUBUNIT 1"/>
    <property type="match status" value="1"/>
</dbReference>
<protein>
    <recommendedName>
        <fullName evidence="8">Anaphase-promoting complex subunit 1</fullName>
    </recommendedName>
</protein>
<proteinExistence type="inferred from homology"/>
<evidence type="ECO:0008006" key="8">
    <source>
        <dbReference type="Google" id="ProtNLM"/>
    </source>
</evidence>
<name>A0AAN4ZCJ3_9BILA</name>
<evidence type="ECO:0000313" key="6">
    <source>
        <dbReference type="EMBL" id="GMR35215.1"/>
    </source>
</evidence>
<feature type="region of interest" description="Disordered" evidence="5">
    <location>
        <begin position="51"/>
        <end position="97"/>
    </location>
</feature>
<dbReference type="GO" id="GO:0060090">
    <property type="term" value="F:molecular adaptor activity"/>
    <property type="evidence" value="ECO:0007669"/>
    <property type="project" value="TreeGrafter"/>
</dbReference>
<dbReference type="GO" id="GO:0070979">
    <property type="term" value="P:protein K11-linked ubiquitination"/>
    <property type="evidence" value="ECO:0007669"/>
    <property type="project" value="TreeGrafter"/>
</dbReference>
<sequence length="1622" mass="178453">DEEEEEMEDEEVPTEEEISRVLVRMSSKQRRTVTVRRVMAIIKKEAALCSKAIPSSPKLDAPCSSTSDDTVGEKRKSEEKTGEDTVGAKQSRSEDSIEQDEKWRLVCDVLQSFSGAFPMAANKDPLRSAGARLGTTTGEDPVQGEGEERSGARTELTARTPSPLYPWLRDTTQSAPMSRFYRAAAICRRARALALEERAEAAVKRRRRRVMLTGNGESETNAPLGAIGMLVFQALHLSYEESKLHQAEFEMLRVLALHLFIFARSRSLTAYANYYARDFPYLREIQVLSRLSPDSDEAQLLPPLNEREDEEGGGETEEENRMERVQATNWDRVHRTPGERRGGAYGGLLQLRRTAAAGAVTPTTASLFTPPTGAARGQVLQAPSTAALAAFSAKVVPSVGEYLCTLLHLAGHTSSMSIHESLMLNLISPASSDPASIGSGESSSVLKKLIRDKKPARPRVVAAAAADSFSSPVVNNTPSMLFSPLPPQVSSGSFSLAPPATPLASGLFLAAGVGLGLIRSSGDLVRMLSSNWARRLRVNGETQKEILEAVNDKEEDELTRCDRVFVALGWTKETVENLNPTMKIMVAMITNKPRPLKPSLFFGKVEQPAKLNDFPTPADTYHLLRRRWPHDQRTENVVSMMDSFRPIYVPIVAKQTPIMATPGNYDAAAAEAEQREKQEAFLAVVNHRTLSQSFGRAILNFRTVLPVPNDPLHVRDISLQGRIHTSNLPIDVPASDTTKLLREWGDFYQGVAVGLTVVPAEVMATDSEWLTQSHGQDRPSVMNGLLYAFGLNGHIKALNMFFVHEHLTNQDRMTSVALLLGLSAAYMGTGDLQVHKILVTHLPFLMGPTLLEIHVDGLLQTAAVAGMGLLFARSCRTALIDHLINEMGREQDLETEQPSIDRYAYGLTCGFAIGLIGLAKGDEIAVNNVPLKQTMRAIADRLIVLMNGGCRADCVFMSSGGEAQSTLGVNGLMPEQLSTATGAMAAAVHNQAHSANHPLGGLPPPSSHVKEDPDHVNVHITGHGATVALGLLFLKSGNRNIAESLSLPNTIYELEGIRPDLVSVRVLAKALVEWDEIAPTENWLMAQIPPVIKKYEGILIRMNDETFVPTREEKAYWEKIVDRETVAQTHLYCIAGALFAMALKYPSTSHPSVAKMLHYWVEVLMPRREVDRHSTYWNTPSENRVKREGFSRVCRLAGQSCVSDCLNQIVLALAVLHAGSGDLQALRVFRALRMGGGGDPLRWARDTISMHAQQSTAHTAMGLLFAGGGRCGLRNDDRSLALLLISLYPVSCAHVADNKVYLQPLRFLWSLCLEPRLLYSVSTSNGLPTAQTVKYEWKLENSKRRINDGQGGQTFAEVEHTHRELKPVSEKVPVVLPPLDMLSSVSVGGDSIDCSRFDLSKPEDRASLERILRLQHGRVAHKSFDAQALRVEIALAACSARSLTPAASAAAAGGRRLFSSPPMQQRRNSADDRWNEATRITTDRDTENVYVQQLQPPPCDPLFQCGDGPIAVKAISEMHDLAYHWCLDSGSFESQAQVLSAYKSLLTEEMAESALAYNDATLLCRIIEGKKDMNFNDIRMVQLMDELITRKVEESKPRSLAPRNYRLKTKDCVDPTLFQIVQ</sequence>
<keyword evidence="3" id="KW-0498">Mitosis</keyword>
<organism evidence="6 7">
    <name type="scientific">Pristionchus mayeri</name>
    <dbReference type="NCBI Taxonomy" id="1317129"/>
    <lineage>
        <taxon>Eukaryota</taxon>
        <taxon>Metazoa</taxon>
        <taxon>Ecdysozoa</taxon>
        <taxon>Nematoda</taxon>
        <taxon>Chromadorea</taxon>
        <taxon>Rhabditida</taxon>
        <taxon>Rhabditina</taxon>
        <taxon>Diplogasteromorpha</taxon>
        <taxon>Diplogasteroidea</taxon>
        <taxon>Neodiplogasteridae</taxon>
        <taxon>Pristionchus</taxon>
    </lineage>
</organism>
<dbReference type="Gene3D" id="1.25.10.10">
    <property type="entry name" value="Leucine-rich Repeat Variant"/>
    <property type="match status" value="1"/>
</dbReference>
<accession>A0AAN4ZCJ3</accession>
<feature type="non-terminal residue" evidence="6">
    <location>
        <position position="1"/>
    </location>
</feature>
<comment type="similarity">
    <text evidence="1">Belongs to the APC1 family.</text>
</comment>
<feature type="compositionally biased region" description="Acidic residues" evidence="5">
    <location>
        <begin position="307"/>
        <end position="318"/>
    </location>
</feature>
<feature type="region of interest" description="Disordered" evidence="5">
    <location>
        <begin position="296"/>
        <end position="324"/>
    </location>
</feature>
<dbReference type="EMBL" id="BTRK01000002">
    <property type="protein sequence ID" value="GMR35215.1"/>
    <property type="molecule type" value="Genomic_DNA"/>
</dbReference>
<dbReference type="GO" id="GO:0031145">
    <property type="term" value="P:anaphase-promoting complex-dependent catabolic process"/>
    <property type="evidence" value="ECO:0007669"/>
    <property type="project" value="TreeGrafter"/>
</dbReference>
<dbReference type="Proteomes" id="UP001328107">
    <property type="component" value="Unassembled WGS sequence"/>
</dbReference>
<reference evidence="7" key="1">
    <citation type="submission" date="2022-10" db="EMBL/GenBank/DDBJ databases">
        <title>Genome assembly of Pristionchus species.</title>
        <authorList>
            <person name="Yoshida K."/>
            <person name="Sommer R.J."/>
        </authorList>
    </citation>
    <scope>NUCLEOTIDE SEQUENCE [LARGE SCALE GENOMIC DNA]</scope>
    <source>
        <strain evidence="7">RS5460</strain>
    </source>
</reference>
<dbReference type="GO" id="GO:0007091">
    <property type="term" value="P:metaphase/anaphase transition of mitotic cell cycle"/>
    <property type="evidence" value="ECO:0007669"/>
    <property type="project" value="TreeGrafter"/>
</dbReference>
<dbReference type="InterPro" id="IPR011989">
    <property type="entry name" value="ARM-like"/>
</dbReference>
<dbReference type="InterPro" id="IPR024990">
    <property type="entry name" value="Apc1"/>
</dbReference>
<evidence type="ECO:0000256" key="1">
    <source>
        <dbReference type="ARBA" id="ARBA00010547"/>
    </source>
</evidence>
<comment type="caution">
    <text evidence="6">The sequence shown here is derived from an EMBL/GenBank/DDBJ whole genome shotgun (WGS) entry which is preliminary data.</text>
</comment>
<evidence type="ECO:0000256" key="4">
    <source>
        <dbReference type="ARBA" id="ARBA00023306"/>
    </source>
</evidence>
<keyword evidence="7" id="KW-1185">Reference proteome</keyword>
<feature type="compositionally biased region" description="Basic and acidic residues" evidence="5">
    <location>
        <begin position="71"/>
        <end position="83"/>
    </location>
</feature>
<dbReference type="GO" id="GO:0005680">
    <property type="term" value="C:anaphase-promoting complex"/>
    <property type="evidence" value="ECO:0007669"/>
    <property type="project" value="InterPro"/>
</dbReference>
<evidence type="ECO:0000256" key="3">
    <source>
        <dbReference type="ARBA" id="ARBA00022776"/>
    </source>
</evidence>